<gene>
    <name evidence="5" type="primary">spuE_6</name>
    <name evidence="5" type="ORF">SDC9_211783</name>
</gene>
<keyword evidence="3" id="KW-0732">Signal</keyword>
<accession>A0A645JWH5</accession>
<dbReference type="PRINTS" id="PR00909">
    <property type="entry name" value="SPERMDNBNDNG"/>
</dbReference>
<comment type="subcellular location">
    <subcellularLocation>
        <location evidence="1">Periplasm</location>
    </subcellularLocation>
</comment>
<dbReference type="Pfam" id="PF13416">
    <property type="entry name" value="SBP_bac_8"/>
    <property type="match status" value="1"/>
</dbReference>
<dbReference type="PANTHER" id="PTHR30222:SF17">
    <property type="entry name" value="SPERMIDINE_PUTRESCINE-BINDING PERIPLASMIC PROTEIN"/>
    <property type="match status" value="1"/>
</dbReference>
<dbReference type="GO" id="GO:0042597">
    <property type="term" value="C:periplasmic space"/>
    <property type="evidence" value="ECO:0007669"/>
    <property type="project" value="UniProtKB-SubCell"/>
</dbReference>
<organism evidence="5">
    <name type="scientific">bioreactor metagenome</name>
    <dbReference type="NCBI Taxonomy" id="1076179"/>
    <lineage>
        <taxon>unclassified sequences</taxon>
        <taxon>metagenomes</taxon>
        <taxon>ecological metagenomes</taxon>
    </lineage>
</organism>
<evidence type="ECO:0000256" key="3">
    <source>
        <dbReference type="ARBA" id="ARBA00022729"/>
    </source>
</evidence>
<protein>
    <submittedName>
        <fullName evidence="5">Spermidine-binding periplasmic protein SpuE</fullName>
    </submittedName>
</protein>
<evidence type="ECO:0000313" key="5">
    <source>
        <dbReference type="EMBL" id="MPN64014.1"/>
    </source>
</evidence>
<dbReference type="GO" id="GO:0015846">
    <property type="term" value="P:polyamine transport"/>
    <property type="evidence" value="ECO:0007669"/>
    <property type="project" value="InterPro"/>
</dbReference>
<reference evidence="5" key="1">
    <citation type="submission" date="2019-08" db="EMBL/GenBank/DDBJ databases">
        <authorList>
            <person name="Kucharzyk K."/>
            <person name="Murdoch R.W."/>
            <person name="Higgins S."/>
            <person name="Loffler F."/>
        </authorList>
    </citation>
    <scope>NUCLEOTIDE SEQUENCE</scope>
</reference>
<dbReference type="InterPro" id="IPR006059">
    <property type="entry name" value="SBP"/>
</dbReference>
<proteinExistence type="predicted"/>
<dbReference type="EMBL" id="VSSQ01144333">
    <property type="protein sequence ID" value="MPN64014.1"/>
    <property type="molecule type" value="Genomic_DNA"/>
</dbReference>
<sequence>MAEKNPNLAFVLPKEGSNLFADAMCIPKGAEHKENAEAFINFMCSTEAGLANALEVGYSTPLLSVREALDAEGAADPISYPDSSVLAKCESYVNLPQELLDFYDSEWLRLKN</sequence>
<name>A0A645JWH5_9ZZZZ</name>
<dbReference type="SUPFAM" id="SSF53850">
    <property type="entry name" value="Periplasmic binding protein-like II"/>
    <property type="match status" value="1"/>
</dbReference>
<dbReference type="GO" id="GO:0019808">
    <property type="term" value="F:polyamine binding"/>
    <property type="evidence" value="ECO:0007669"/>
    <property type="project" value="InterPro"/>
</dbReference>
<dbReference type="InterPro" id="IPR001188">
    <property type="entry name" value="Sperm_putr-bd"/>
</dbReference>
<comment type="caution">
    <text evidence="5">The sequence shown here is derived from an EMBL/GenBank/DDBJ whole genome shotgun (WGS) entry which is preliminary data.</text>
</comment>
<evidence type="ECO:0000256" key="2">
    <source>
        <dbReference type="ARBA" id="ARBA00022448"/>
    </source>
</evidence>
<dbReference type="Gene3D" id="3.40.190.10">
    <property type="entry name" value="Periplasmic binding protein-like II"/>
    <property type="match status" value="2"/>
</dbReference>
<evidence type="ECO:0000256" key="4">
    <source>
        <dbReference type="ARBA" id="ARBA00022764"/>
    </source>
</evidence>
<keyword evidence="4" id="KW-0574">Periplasm</keyword>
<keyword evidence="2" id="KW-0813">Transport</keyword>
<dbReference type="PANTHER" id="PTHR30222">
    <property type="entry name" value="SPERMIDINE/PUTRESCINE-BINDING PERIPLASMIC PROTEIN"/>
    <property type="match status" value="1"/>
</dbReference>
<dbReference type="AlphaFoldDB" id="A0A645JWH5"/>
<evidence type="ECO:0000256" key="1">
    <source>
        <dbReference type="ARBA" id="ARBA00004418"/>
    </source>
</evidence>